<dbReference type="Pfam" id="PF02608">
    <property type="entry name" value="Bmp"/>
    <property type="match status" value="1"/>
</dbReference>
<keyword evidence="6" id="KW-0449">Lipoprotein</keyword>
<sequence>MKKLFTLALASVLSIGLVACGGSDTKKAEQPAKDDKTATEQATTQEATKDAKGTFDIEVTDEMKEAAKTFKVGMVTDTGGIDDKSFNQGTWEGINKFTEMTSATANYAQSNSDADYLPNLSTFAEDGSNLVVAAGYLFASSIEETAKNYPDTNFLLVDEKVAPLDNLASASFAENEGSYLVGIAAGETAKAAGKTMVGFIGGGDSELIQRFEAGYEAGVKSVDSNIQVKIEYVGGFSDSGKAQSIAAKMYDEGAAVIFHAAGGAGNGLIKEAKDRRLNGQDVWAIGVDKDQYEEGIYEDGKSAILTSMVKRVDVASFDISVQALKGKFPGGQNILYNIKNGGIDIPEKNPNLSDDIITRINAEKEKIKSGELEVPAVPTRISGQK</sequence>
<evidence type="ECO:0000313" key="10">
    <source>
        <dbReference type="EMBL" id="RDY21637.1"/>
    </source>
</evidence>
<dbReference type="EMBL" id="MBEW02000005">
    <property type="protein sequence ID" value="RDY21637.1"/>
    <property type="molecule type" value="Genomic_DNA"/>
</dbReference>
<evidence type="ECO:0000313" key="11">
    <source>
        <dbReference type="Proteomes" id="UP000093352"/>
    </source>
</evidence>
<keyword evidence="4 8" id="KW-0732">Signal</keyword>
<reference evidence="10 11" key="1">
    <citation type="journal article" date="2016" name="Genome Announc.">
        <title>Draft Genome Sequence of Criibacterium bergeronii gen. nov., sp. nov., Strain CCRI-22567T, Isolated from a Vaginal Sample from a Woman with Bacterial Vaginosis.</title>
        <authorList>
            <person name="Maheux A.F."/>
            <person name="Berube E."/>
            <person name="Boudreau D.K."/>
            <person name="Raymond F."/>
            <person name="Corbeil J."/>
            <person name="Roy P.H."/>
            <person name="Boissinot M."/>
            <person name="Omar R.F."/>
        </authorList>
    </citation>
    <scope>NUCLEOTIDE SEQUENCE [LARGE SCALE GENOMIC DNA]</scope>
    <source>
        <strain evidence="10 11">CCRI-22567</strain>
    </source>
</reference>
<dbReference type="PANTHER" id="PTHR34296">
    <property type="entry name" value="TRANSCRIPTIONAL ACTIVATOR PROTEIN MED"/>
    <property type="match status" value="1"/>
</dbReference>
<proteinExistence type="inferred from homology"/>
<evidence type="ECO:0000256" key="4">
    <source>
        <dbReference type="ARBA" id="ARBA00022729"/>
    </source>
</evidence>
<name>A0A371IMD3_9FIRM</name>
<feature type="region of interest" description="Disordered" evidence="7">
    <location>
        <begin position="23"/>
        <end position="49"/>
    </location>
</feature>
<evidence type="ECO:0000259" key="9">
    <source>
        <dbReference type="Pfam" id="PF02608"/>
    </source>
</evidence>
<feature type="chain" id="PRO_5039537561" evidence="8">
    <location>
        <begin position="20"/>
        <end position="385"/>
    </location>
</feature>
<dbReference type="CDD" id="cd06354">
    <property type="entry name" value="PBP1_PrnA-like"/>
    <property type="match status" value="1"/>
</dbReference>
<evidence type="ECO:0000256" key="7">
    <source>
        <dbReference type="SAM" id="MobiDB-lite"/>
    </source>
</evidence>
<evidence type="ECO:0000256" key="6">
    <source>
        <dbReference type="ARBA" id="ARBA00023288"/>
    </source>
</evidence>
<keyword evidence="11" id="KW-1185">Reference proteome</keyword>
<evidence type="ECO:0000256" key="8">
    <source>
        <dbReference type="SAM" id="SignalP"/>
    </source>
</evidence>
<accession>A0A371IMD3</accession>
<evidence type="ECO:0000256" key="2">
    <source>
        <dbReference type="ARBA" id="ARBA00008610"/>
    </source>
</evidence>
<dbReference type="Gene3D" id="3.40.50.2300">
    <property type="match status" value="2"/>
</dbReference>
<dbReference type="GO" id="GO:0005886">
    <property type="term" value="C:plasma membrane"/>
    <property type="evidence" value="ECO:0007669"/>
    <property type="project" value="UniProtKB-SubCell"/>
</dbReference>
<dbReference type="InterPro" id="IPR050957">
    <property type="entry name" value="BMP_lipoprotein"/>
</dbReference>
<keyword evidence="5" id="KW-0472">Membrane</keyword>
<keyword evidence="3" id="KW-1003">Cell membrane</keyword>
<gene>
    <name evidence="10" type="ORF">BBG48_003390</name>
</gene>
<dbReference type="PANTHER" id="PTHR34296:SF2">
    <property type="entry name" value="ABC TRANSPORTER GUANOSINE-BINDING PROTEIN NUPN"/>
    <property type="match status" value="1"/>
</dbReference>
<feature type="domain" description="ABC transporter substrate-binding protein PnrA-like" evidence="9">
    <location>
        <begin position="71"/>
        <end position="376"/>
    </location>
</feature>
<evidence type="ECO:0000256" key="1">
    <source>
        <dbReference type="ARBA" id="ARBA00004193"/>
    </source>
</evidence>
<dbReference type="InterPro" id="IPR028082">
    <property type="entry name" value="Peripla_BP_I"/>
</dbReference>
<dbReference type="AlphaFoldDB" id="A0A371IMD3"/>
<dbReference type="SUPFAM" id="SSF53822">
    <property type="entry name" value="Periplasmic binding protein-like I"/>
    <property type="match status" value="1"/>
</dbReference>
<feature type="compositionally biased region" description="Basic and acidic residues" evidence="7">
    <location>
        <begin position="24"/>
        <end position="38"/>
    </location>
</feature>
<comment type="caution">
    <text evidence="10">The sequence shown here is derived from an EMBL/GenBank/DDBJ whole genome shotgun (WGS) entry which is preliminary data.</text>
</comment>
<protein>
    <submittedName>
        <fullName evidence="10">BMP family ABC transporter substrate-binding protein</fullName>
    </submittedName>
</protein>
<evidence type="ECO:0000256" key="3">
    <source>
        <dbReference type="ARBA" id="ARBA00022475"/>
    </source>
</evidence>
<evidence type="ECO:0000256" key="5">
    <source>
        <dbReference type="ARBA" id="ARBA00023136"/>
    </source>
</evidence>
<dbReference type="PROSITE" id="PS51257">
    <property type="entry name" value="PROKAR_LIPOPROTEIN"/>
    <property type="match status" value="1"/>
</dbReference>
<dbReference type="RefSeq" id="WP_068911935.1">
    <property type="nucleotide sequence ID" value="NZ_MBEW02000005.1"/>
</dbReference>
<comment type="similarity">
    <text evidence="2">Belongs to the BMP lipoprotein family.</text>
</comment>
<feature type="signal peptide" evidence="8">
    <location>
        <begin position="1"/>
        <end position="19"/>
    </location>
</feature>
<organism evidence="10 11">
    <name type="scientific">Criibacterium bergeronii</name>
    <dbReference type="NCBI Taxonomy" id="1871336"/>
    <lineage>
        <taxon>Bacteria</taxon>
        <taxon>Bacillati</taxon>
        <taxon>Bacillota</taxon>
        <taxon>Clostridia</taxon>
        <taxon>Peptostreptococcales</taxon>
        <taxon>Filifactoraceae</taxon>
        <taxon>Criibacterium</taxon>
    </lineage>
</organism>
<comment type="subcellular location">
    <subcellularLocation>
        <location evidence="1">Cell membrane</location>
        <topology evidence="1">Lipid-anchor</topology>
    </subcellularLocation>
</comment>
<dbReference type="Proteomes" id="UP000093352">
    <property type="component" value="Unassembled WGS sequence"/>
</dbReference>
<dbReference type="InterPro" id="IPR003760">
    <property type="entry name" value="PnrA-like"/>
</dbReference>
<dbReference type="STRING" id="1871336.BBG48_05955"/>